<dbReference type="SMART" id="SM00936">
    <property type="entry name" value="PBP5_C"/>
    <property type="match status" value="1"/>
</dbReference>
<dbReference type="SUPFAM" id="SSF56601">
    <property type="entry name" value="beta-lactamase/transpeptidase-like"/>
    <property type="match status" value="1"/>
</dbReference>
<dbReference type="Gene3D" id="2.60.410.10">
    <property type="entry name" value="D-Ala-D-Ala carboxypeptidase, C-terminal domain"/>
    <property type="match status" value="1"/>
</dbReference>
<accession>A0A4R1RQ66</accession>
<dbReference type="RefSeq" id="WP_132014511.1">
    <property type="nucleotide sequence ID" value="NZ_SLUN01000013.1"/>
</dbReference>
<feature type="active site" description="Proton acceptor" evidence="13">
    <location>
        <position position="61"/>
    </location>
</feature>
<proteinExistence type="inferred from homology"/>
<dbReference type="GO" id="GO:0009252">
    <property type="term" value="P:peptidoglycan biosynthetic process"/>
    <property type="evidence" value="ECO:0007669"/>
    <property type="project" value="UniProtKB-UniPathway"/>
</dbReference>
<dbReference type="InterPro" id="IPR001967">
    <property type="entry name" value="Peptidase_S11_N"/>
</dbReference>
<feature type="signal peptide" evidence="16">
    <location>
        <begin position="1"/>
        <end position="23"/>
    </location>
</feature>
<keyword evidence="9" id="KW-0133">Cell shape</keyword>
<evidence type="ECO:0000256" key="6">
    <source>
        <dbReference type="ARBA" id="ARBA00022670"/>
    </source>
</evidence>
<keyword evidence="5 18" id="KW-0121">Carboxypeptidase</keyword>
<gene>
    <name evidence="18" type="ORF">EDC14_101365</name>
</gene>
<keyword evidence="8" id="KW-0378">Hydrolase</keyword>
<evidence type="ECO:0000256" key="2">
    <source>
        <dbReference type="ARBA" id="ARBA00004752"/>
    </source>
</evidence>
<evidence type="ECO:0000256" key="16">
    <source>
        <dbReference type="SAM" id="SignalP"/>
    </source>
</evidence>
<dbReference type="OrthoDB" id="9791132at2"/>
<dbReference type="PRINTS" id="PR00725">
    <property type="entry name" value="DADACBPTASE1"/>
</dbReference>
<feature type="domain" description="Peptidase S11 D-Ala-D-Ala carboxypeptidase A C-terminal" evidence="17">
    <location>
        <begin position="267"/>
        <end position="357"/>
    </location>
</feature>
<dbReference type="InterPro" id="IPR037167">
    <property type="entry name" value="Peptidase_S11_C_sf"/>
</dbReference>
<comment type="pathway">
    <text evidence="2">Cell wall biogenesis; peptidoglycan biosynthesis.</text>
</comment>
<dbReference type="GO" id="GO:0071555">
    <property type="term" value="P:cell wall organization"/>
    <property type="evidence" value="ECO:0007669"/>
    <property type="project" value="UniProtKB-KW"/>
</dbReference>
<keyword evidence="7 16" id="KW-0732">Signal</keyword>
<dbReference type="Pfam" id="PF00768">
    <property type="entry name" value="Peptidase_S11"/>
    <property type="match status" value="1"/>
</dbReference>
<dbReference type="Pfam" id="PF07943">
    <property type="entry name" value="PBP5_C"/>
    <property type="match status" value="1"/>
</dbReference>
<dbReference type="Proteomes" id="UP000295008">
    <property type="component" value="Unassembled WGS sequence"/>
</dbReference>
<evidence type="ECO:0000256" key="7">
    <source>
        <dbReference type="ARBA" id="ARBA00022729"/>
    </source>
</evidence>
<feature type="active site" description="Acyl-ester intermediate" evidence="13">
    <location>
        <position position="58"/>
    </location>
</feature>
<dbReference type="GO" id="GO:0006508">
    <property type="term" value="P:proteolysis"/>
    <property type="evidence" value="ECO:0007669"/>
    <property type="project" value="UniProtKB-KW"/>
</dbReference>
<evidence type="ECO:0000256" key="14">
    <source>
        <dbReference type="PIRSR" id="PIRSR618044-2"/>
    </source>
</evidence>
<evidence type="ECO:0000313" key="18">
    <source>
        <dbReference type="EMBL" id="TCL68525.1"/>
    </source>
</evidence>
<dbReference type="SUPFAM" id="SSF69189">
    <property type="entry name" value="Penicillin-binding protein associated domain"/>
    <property type="match status" value="1"/>
</dbReference>
<evidence type="ECO:0000259" key="17">
    <source>
        <dbReference type="SMART" id="SM00936"/>
    </source>
</evidence>
<name>A0A4R1RQ66_HYDET</name>
<evidence type="ECO:0000256" key="4">
    <source>
        <dbReference type="ARBA" id="ARBA00012448"/>
    </source>
</evidence>
<dbReference type="UniPathway" id="UPA00219"/>
<keyword evidence="11" id="KW-0961">Cell wall biogenesis/degradation</keyword>
<evidence type="ECO:0000256" key="10">
    <source>
        <dbReference type="ARBA" id="ARBA00022984"/>
    </source>
</evidence>
<evidence type="ECO:0000256" key="1">
    <source>
        <dbReference type="ARBA" id="ARBA00003217"/>
    </source>
</evidence>
<comment type="catalytic activity">
    <reaction evidence="12">
        <text>Preferential cleavage: (Ac)2-L-Lys-D-Ala-|-D-Ala. Also transpeptidation of peptidyl-alanyl moieties that are N-acyl substituents of D-alanine.</text>
        <dbReference type="EC" id="3.4.16.4"/>
    </reaction>
</comment>
<dbReference type="PANTHER" id="PTHR21581">
    <property type="entry name" value="D-ALANYL-D-ALANINE CARBOXYPEPTIDASE"/>
    <property type="match status" value="1"/>
</dbReference>
<dbReference type="EC" id="3.4.16.4" evidence="4"/>
<dbReference type="InterPro" id="IPR012907">
    <property type="entry name" value="Peptidase_S11_C"/>
</dbReference>
<reference evidence="18 19" key="1">
    <citation type="submission" date="2019-03" db="EMBL/GenBank/DDBJ databases">
        <title>Genomic Encyclopedia of Type Strains, Phase IV (KMG-IV): sequencing the most valuable type-strain genomes for metagenomic binning, comparative biology and taxonomic classification.</title>
        <authorList>
            <person name="Goeker M."/>
        </authorList>
    </citation>
    <scope>NUCLEOTIDE SEQUENCE [LARGE SCALE GENOMIC DNA]</scope>
    <source>
        <strain evidence="18 19">LX-B</strain>
    </source>
</reference>
<protein>
    <recommendedName>
        <fullName evidence="4">serine-type D-Ala-D-Ala carboxypeptidase</fullName>
        <ecNumber evidence="4">3.4.16.4</ecNumber>
    </recommendedName>
</protein>
<dbReference type="InterPro" id="IPR015956">
    <property type="entry name" value="Peniciliin-bd_prot_C_sf"/>
</dbReference>
<evidence type="ECO:0000313" key="19">
    <source>
        <dbReference type="Proteomes" id="UP000295008"/>
    </source>
</evidence>
<dbReference type="GO" id="GO:0009002">
    <property type="term" value="F:serine-type D-Ala-D-Ala carboxypeptidase activity"/>
    <property type="evidence" value="ECO:0007669"/>
    <property type="project" value="UniProtKB-EC"/>
</dbReference>
<feature type="chain" id="PRO_5020180459" description="serine-type D-Ala-D-Ala carboxypeptidase" evidence="16">
    <location>
        <begin position="24"/>
        <end position="388"/>
    </location>
</feature>
<evidence type="ECO:0000256" key="3">
    <source>
        <dbReference type="ARBA" id="ARBA00007164"/>
    </source>
</evidence>
<dbReference type="Gene3D" id="3.40.710.10">
    <property type="entry name" value="DD-peptidase/beta-lactamase superfamily"/>
    <property type="match status" value="1"/>
</dbReference>
<feature type="active site" evidence="13">
    <location>
        <position position="113"/>
    </location>
</feature>
<dbReference type="EMBL" id="SLUN01000013">
    <property type="protein sequence ID" value="TCL68525.1"/>
    <property type="molecule type" value="Genomic_DNA"/>
</dbReference>
<keyword evidence="19" id="KW-1185">Reference proteome</keyword>
<dbReference type="PANTHER" id="PTHR21581:SF33">
    <property type="entry name" value="D-ALANYL-D-ALANINE CARBOXYPEPTIDASE DACB"/>
    <property type="match status" value="1"/>
</dbReference>
<evidence type="ECO:0000256" key="11">
    <source>
        <dbReference type="ARBA" id="ARBA00023316"/>
    </source>
</evidence>
<dbReference type="InterPro" id="IPR018044">
    <property type="entry name" value="Peptidase_S11"/>
</dbReference>
<keyword evidence="6" id="KW-0645">Protease</keyword>
<comment type="function">
    <text evidence="1">Removes C-terminal D-alanyl residues from sugar-peptide cell wall precursors.</text>
</comment>
<evidence type="ECO:0000256" key="5">
    <source>
        <dbReference type="ARBA" id="ARBA00022645"/>
    </source>
</evidence>
<sequence>MKKVLFLLCLAFLPCFNAAPALALRSGDLAASAAVLMDYTTGEILFAKNSDERRPPASTTKIMTAVVALERGDLRQKITVGANAEGTEGSSIWLKAGEVHELNDLLYGVLLSSGNDASVAVAEALAGSEQKFAAWMTAKAHALGAESTRFENCNGLPAPNHYTTARDLALITRYALHNPVFDEIVKTKRKTISWPGHPYDRLMINHNKLLWRYPLADGVKTGYTREAGNCLVSSATKDGHRLISVVLNSRQTYADAEALFQYGFANYQLLTVVSPKEKMGAVRVRDGIRQRVPVLANRPVTLVIPRGAAQQVQVNVALPPAVKAPVEKMQQIGELQVRFGDRLLRKVPLVSAAPVRKEGLFHRLFRWVRLFSYQTVTLLKSLGTKVFS</sequence>
<dbReference type="InterPro" id="IPR012338">
    <property type="entry name" value="Beta-lactam/transpept-like"/>
</dbReference>
<evidence type="ECO:0000256" key="12">
    <source>
        <dbReference type="ARBA" id="ARBA00034000"/>
    </source>
</evidence>
<dbReference type="GO" id="GO:0008360">
    <property type="term" value="P:regulation of cell shape"/>
    <property type="evidence" value="ECO:0007669"/>
    <property type="project" value="UniProtKB-KW"/>
</dbReference>
<keyword evidence="10" id="KW-0573">Peptidoglycan synthesis</keyword>
<comment type="caution">
    <text evidence="18">The sequence shown here is derived from an EMBL/GenBank/DDBJ whole genome shotgun (WGS) entry which is preliminary data.</text>
</comment>
<evidence type="ECO:0000256" key="9">
    <source>
        <dbReference type="ARBA" id="ARBA00022960"/>
    </source>
</evidence>
<dbReference type="AlphaFoldDB" id="A0A4R1RQ66"/>
<evidence type="ECO:0000256" key="15">
    <source>
        <dbReference type="RuleBase" id="RU004016"/>
    </source>
</evidence>
<organism evidence="18 19">
    <name type="scientific">Hydrogenispora ethanolica</name>
    <dbReference type="NCBI Taxonomy" id="1082276"/>
    <lineage>
        <taxon>Bacteria</taxon>
        <taxon>Bacillati</taxon>
        <taxon>Bacillota</taxon>
        <taxon>Hydrogenispora</taxon>
    </lineage>
</organism>
<feature type="binding site" evidence="14">
    <location>
        <position position="220"/>
    </location>
    <ligand>
        <name>substrate</name>
    </ligand>
</feature>
<evidence type="ECO:0000256" key="13">
    <source>
        <dbReference type="PIRSR" id="PIRSR618044-1"/>
    </source>
</evidence>
<evidence type="ECO:0000256" key="8">
    <source>
        <dbReference type="ARBA" id="ARBA00022801"/>
    </source>
</evidence>
<comment type="similarity">
    <text evidence="3 15">Belongs to the peptidase S11 family.</text>
</comment>